<evidence type="ECO:0000313" key="1">
    <source>
        <dbReference type="EMBL" id="TFK73695.1"/>
    </source>
</evidence>
<evidence type="ECO:0000313" key="2">
    <source>
        <dbReference type="Proteomes" id="UP000308600"/>
    </source>
</evidence>
<keyword evidence="2" id="KW-1185">Reference proteome</keyword>
<organism evidence="1 2">
    <name type="scientific">Pluteus cervinus</name>
    <dbReference type="NCBI Taxonomy" id="181527"/>
    <lineage>
        <taxon>Eukaryota</taxon>
        <taxon>Fungi</taxon>
        <taxon>Dikarya</taxon>
        <taxon>Basidiomycota</taxon>
        <taxon>Agaricomycotina</taxon>
        <taxon>Agaricomycetes</taxon>
        <taxon>Agaricomycetidae</taxon>
        <taxon>Agaricales</taxon>
        <taxon>Pluteineae</taxon>
        <taxon>Pluteaceae</taxon>
        <taxon>Pluteus</taxon>
    </lineage>
</organism>
<dbReference type="Proteomes" id="UP000308600">
    <property type="component" value="Unassembled WGS sequence"/>
</dbReference>
<protein>
    <submittedName>
        <fullName evidence="1">Uncharacterized protein</fullName>
    </submittedName>
</protein>
<gene>
    <name evidence="1" type="ORF">BDN72DRAFT_834290</name>
</gene>
<dbReference type="EMBL" id="ML208273">
    <property type="protein sequence ID" value="TFK73695.1"/>
    <property type="molecule type" value="Genomic_DNA"/>
</dbReference>
<accession>A0ACD3B787</accession>
<name>A0ACD3B787_9AGAR</name>
<reference evidence="1 2" key="1">
    <citation type="journal article" date="2019" name="Nat. Ecol. Evol.">
        <title>Megaphylogeny resolves global patterns of mushroom evolution.</title>
        <authorList>
            <person name="Varga T."/>
            <person name="Krizsan K."/>
            <person name="Foldi C."/>
            <person name="Dima B."/>
            <person name="Sanchez-Garcia M."/>
            <person name="Sanchez-Ramirez S."/>
            <person name="Szollosi G.J."/>
            <person name="Szarkandi J.G."/>
            <person name="Papp V."/>
            <person name="Albert L."/>
            <person name="Andreopoulos W."/>
            <person name="Angelini C."/>
            <person name="Antonin V."/>
            <person name="Barry K.W."/>
            <person name="Bougher N.L."/>
            <person name="Buchanan P."/>
            <person name="Buyck B."/>
            <person name="Bense V."/>
            <person name="Catcheside P."/>
            <person name="Chovatia M."/>
            <person name="Cooper J."/>
            <person name="Damon W."/>
            <person name="Desjardin D."/>
            <person name="Finy P."/>
            <person name="Geml J."/>
            <person name="Haridas S."/>
            <person name="Hughes K."/>
            <person name="Justo A."/>
            <person name="Karasinski D."/>
            <person name="Kautmanova I."/>
            <person name="Kiss B."/>
            <person name="Kocsube S."/>
            <person name="Kotiranta H."/>
            <person name="LaButti K.M."/>
            <person name="Lechner B.E."/>
            <person name="Liimatainen K."/>
            <person name="Lipzen A."/>
            <person name="Lukacs Z."/>
            <person name="Mihaltcheva S."/>
            <person name="Morgado L.N."/>
            <person name="Niskanen T."/>
            <person name="Noordeloos M.E."/>
            <person name="Ohm R.A."/>
            <person name="Ortiz-Santana B."/>
            <person name="Ovrebo C."/>
            <person name="Racz N."/>
            <person name="Riley R."/>
            <person name="Savchenko A."/>
            <person name="Shiryaev A."/>
            <person name="Soop K."/>
            <person name="Spirin V."/>
            <person name="Szebenyi C."/>
            <person name="Tomsovsky M."/>
            <person name="Tulloss R.E."/>
            <person name="Uehling J."/>
            <person name="Grigoriev I.V."/>
            <person name="Vagvolgyi C."/>
            <person name="Papp T."/>
            <person name="Martin F.M."/>
            <person name="Miettinen O."/>
            <person name="Hibbett D.S."/>
            <person name="Nagy L.G."/>
        </authorList>
    </citation>
    <scope>NUCLEOTIDE SEQUENCE [LARGE SCALE GENOMIC DNA]</scope>
    <source>
        <strain evidence="1 2">NL-1719</strain>
    </source>
</reference>
<proteinExistence type="predicted"/>
<sequence length="252" mass="27317">MGLYKERLHLEDITVHPTLPQTPTSPVINQAPASVIASQEDRLDNSGSTVIQSISAQSVTVNIGATKVNQASEVNRNYNAQTMSNTRSEVPQSNQGEFFPSRLTCPPIHTNGALPYQYPYPWYPPPPFQPYHNPSVWGTIATPPPTTAEAPSPMPADVDPDAPPTCGGPKLGAIHDEWDSETGSSAGDSPIMEKPPVQYSRNPSSRIINPKLASYEVDIRAIEADKVITLWGMGSVVAFAALSILARYIDKR</sequence>